<dbReference type="InterPro" id="IPR008775">
    <property type="entry name" value="Phytyl_CoA_dOase-like"/>
</dbReference>
<gene>
    <name evidence="1" type="ORF">GCM10010508_21410</name>
</gene>
<organism evidence="1 2">
    <name type="scientific">Streptomyces naganishii JCM 4654</name>
    <dbReference type="NCBI Taxonomy" id="1306179"/>
    <lineage>
        <taxon>Bacteria</taxon>
        <taxon>Bacillati</taxon>
        <taxon>Actinomycetota</taxon>
        <taxon>Actinomycetes</taxon>
        <taxon>Kitasatosporales</taxon>
        <taxon>Streptomycetaceae</taxon>
        <taxon>Streptomyces</taxon>
    </lineage>
</organism>
<accession>A0A918Y2I3</accession>
<keyword evidence="1" id="KW-0560">Oxidoreductase</keyword>
<reference evidence="1" key="1">
    <citation type="journal article" date="2014" name="Int. J. Syst. Evol. Microbiol.">
        <title>Complete genome sequence of Corynebacterium casei LMG S-19264T (=DSM 44701T), isolated from a smear-ripened cheese.</title>
        <authorList>
            <consortium name="US DOE Joint Genome Institute (JGI-PGF)"/>
            <person name="Walter F."/>
            <person name="Albersmeier A."/>
            <person name="Kalinowski J."/>
            <person name="Ruckert C."/>
        </authorList>
    </citation>
    <scope>NUCLEOTIDE SEQUENCE</scope>
    <source>
        <strain evidence="1">JCM 4654</strain>
    </source>
</reference>
<dbReference type="Pfam" id="PF05721">
    <property type="entry name" value="PhyH"/>
    <property type="match status" value="1"/>
</dbReference>
<dbReference type="InterPro" id="IPR047128">
    <property type="entry name" value="PhyH"/>
</dbReference>
<name>A0A918Y2I3_9ACTN</name>
<dbReference type="SUPFAM" id="SSF51197">
    <property type="entry name" value="Clavaminate synthase-like"/>
    <property type="match status" value="1"/>
</dbReference>
<dbReference type="Proteomes" id="UP000608955">
    <property type="component" value="Unassembled WGS sequence"/>
</dbReference>
<reference evidence="1" key="2">
    <citation type="submission" date="2020-09" db="EMBL/GenBank/DDBJ databases">
        <authorList>
            <person name="Sun Q."/>
            <person name="Ohkuma M."/>
        </authorList>
    </citation>
    <scope>NUCLEOTIDE SEQUENCE</scope>
    <source>
        <strain evidence="1">JCM 4654</strain>
    </source>
</reference>
<protein>
    <submittedName>
        <fullName evidence="1">Phytanoyl-CoA dioxygenase</fullName>
    </submittedName>
</protein>
<dbReference type="EMBL" id="BMVF01000005">
    <property type="protein sequence ID" value="GHD87841.1"/>
    <property type="molecule type" value="Genomic_DNA"/>
</dbReference>
<dbReference type="Gene3D" id="2.60.120.620">
    <property type="entry name" value="q2cbj1_9rhob like domain"/>
    <property type="match status" value="1"/>
</dbReference>
<dbReference type="AlphaFoldDB" id="A0A918Y2I3"/>
<evidence type="ECO:0000313" key="1">
    <source>
        <dbReference type="EMBL" id="GHD87841.1"/>
    </source>
</evidence>
<dbReference type="RefSeq" id="WP_190177514.1">
    <property type="nucleotide sequence ID" value="NZ_BMVF01000005.1"/>
</dbReference>
<comment type="caution">
    <text evidence="1">The sequence shown here is derived from an EMBL/GenBank/DDBJ whole genome shotgun (WGS) entry which is preliminary data.</text>
</comment>
<keyword evidence="1" id="KW-0223">Dioxygenase</keyword>
<dbReference type="GO" id="GO:0001561">
    <property type="term" value="P:fatty acid alpha-oxidation"/>
    <property type="evidence" value="ECO:0007669"/>
    <property type="project" value="InterPro"/>
</dbReference>
<evidence type="ECO:0000313" key="2">
    <source>
        <dbReference type="Proteomes" id="UP000608955"/>
    </source>
</evidence>
<dbReference type="PANTHER" id="PTHR21308">
    <property type="entry name" value="PHYTANOYL-COA ALPHA-HYDROXYLASE"/>
    <property type="match status" value="1"/>
</dbReference>
<sequence length="391" mass="42039">MSSTPAFTSALPRVRLSERDCDLDDFRALVERTTDPAGYPHASAVERNVLVYDAGRLTAADRDGVREELVHALTAGPGIVVVRGAFPDPEVVDRATAVFEALIAAQRVSGAGAGDHFAPPGANDRVWNALEKAALHDPDAFAAYYANDVLALVAEAWLGPGYQVTSQVNVVNPGGAAQTAHRDYHLGFLSAEAAAAYPAHVHRLSPVLTLQGAVAHCDMPVESGPTMYLPYSQTYEPGYLAWRLPAFQAYFDAHHVQLPLAKGDAAFFNPALFHAAGTNRSADVRRMANLLQISSAFGRAMETVDREAVVNAVYPVLLERRAEGAGAARLENVVAVCAEGYPFPTNLDRDPPVDGMAPPSQADLVRRALREEWAPDRLRAELRAGAARRES</sequence>
<proteinExistence type="predicted"/>
<keyword evidence="2" id="KW-1185">Reference proteome</keyword>
<dbReference type="PANTHER" id="PTHR21308:SF8">
    <property type="entry name" value="PHYTANOYL-COA DIOXYGENASE FAMILY PROTEIN (AFU_ORTHOLOGUE AFUA_2G09620)"/>
    <property type="match status" value="1"/>
</dbReference>
<dbReference type="GO" id="GO:0048244">
    <property type="term" value="F:phytanoyl-CoA dioxygenase activity"/>
    <property type="evidence" value="ECO:0007669"/>
    <property type="project" value="InterPro"/>
</dbReference>